<dbReference type="AlphaFoldDB" id="A0A1H4KQ92"/>
<evidence type="ECO:0000256" key="1">
    <source>
        <dbReference type="SAM" id="MobiDB-lite"/>
    </source>
</evidence>
<dbReference type="Gene3D" id="3.60.15.10">
    <property type="entry name" value="Ribonuclease Z/Hydroxyacylglutathione hydrolase-like"/>
    <property type="match status" value="1"/>
</dbReference>
<evidence type="ECO:0000313" key="3">
    <source>
        <dbReference type="EMBL" id="SEB60265.1"/>
    </source>
</evidence>
<protein>
    <submittedName>
        <fullName evidence="3">L-ascorbate metabolism protein UlaG, beta-lactamase superfamily</fullName>
    </submittedName>
</protein>
<feature type="compositionally biased region" description="Polar residues" evidence="1">
    <location>
        <begin position="1"/>
        <end position="20"/>
    </location>
</feature>
<sequence length="352" mass="39839">MANVSSSLTRASGQPTSRQEQGAFRNHAPVRRAGFGKTLQIFWNMLFHKPRNTRPAGAIPVQTLTLEQLLAAPNHSVFRLGHSTVLLKMRDKFWITDPVFAERASPVQWAGPKRFHQPPISLEALPEIEAVILSHDHYDHLDHQTVLSLADKTRHFLTPLGVGDTLIKWGVAASKVRQLDWWQGCDVDGIRFVATPSQHFSGRGLFDGNRTLWASWVMIDGPTRIFFSGDTGYFDGFKRIGQQYGPFDLTLMETGAYNVEWPHVHMQPEQTLQAHIDLRGRWLLPIHNGTFDLAMHAWHEPFDRILALAWERSINITTPQMGEAFSLAQPQRGSAWWLEVDGVLEQMGIESA</sequence>
<dbReference type="PANTHER" id="PTHR15032:SF4">
    <property type="entry name" value="N-ACYL-PHOSPHATIDYLETHANOLAMINE-HYDROLYZING PHOSPHOLIPASE D"/>
    <property type="match status" value="1"/>
</dbReference>
<dbReference type="Pfam" id="PF12706">
    <property type="entry name" value="Lactamase_B_2"/>
    <property type="match status" value="1"/>
</dbReference>
<dbReference type="InterPro" id="IPR001279">
    <property type="entry name" value="Metallo-B-lactamas"/>
</dbReference>
<proteinExistence type="predicted"/>
<dbReference type="GO" id="GO:0008270">
    <property type="term" value="F:zinc ion binding"/>
    <property type="evidence" value="ECO:0007669"/>
    <property type="project" value="InterPro"/>
</dbReference>
<evidence type="ECO:0000313" key="4">
    <source>
        <dbReference type="Proteomes" id="UP000198982"/>
    </source>
</evidence>
<dbReference type="SUPFAM" id="SSF56281">
    <property type="entry name" value="Metallo-hydrolase/oxidoreductase"/>
    <property type="match status" value="1"/>
</dbReference>
<dbReference type="InterPro" id="IPR024884">
    <property type="entry name" value="NAPE-PLD"/>
</dbReference>
<accession>A0A1H4KQ92</accession>
<dbReference type="InterPro" id="IPR036866">
    <property type="entry name" value="RibonucZ/Hydroxyglut_hydro"/>
</dbReference>
<feature type="region of interest" description="Disordered" evidence="1">
    <location>
        <begin position="1"/>
        <end position="29"/>
    </location>
</feature>
<dbReference type="RefSeq" id="WP_092311571.1">
    <property type="nucleotide sequence ID" value="NZ_FNTJ01000001.1"/>
</dbReference>
<feature type="domain" description="Metallo-beta-lactamase" evidence="2">
    <location>
        <begin position="96"/>
        <end position="287"/>
    </location>
</feature>
<dbReference type="GO" id="GO:0070290">
    <property type="term" value="F:N-acylphosphatidylethanolamine-specific phospholipase D activity"/>
    <property type="evidence" value="ECO:0007669"/>
    <property type="project" value="InterPro"/>
</dbReference>
<gene>
    <name evidence="3" type="ORF">SAMN05216178_1452</name>
</gene>
<name>A0A1H4KQ92_9PSED</name>
<dbReference type="PIRSF" id="PIRSF038896">
    <property type="entry name" value="NAPE-PLD"/>
    <property type="match status" value="1"/>
</dbReference>
<dbReference type="GO" id="GO:0005737">
    <property type="term" value="C:cytoplasm"/>
    <property type="evidence" value="ECO:0007669"/>
    <property type="project" value="TreeGrafter"/>
</dbReference>
<reference evidence="4" key="1">
    <citation type="submission" date="2016-10" db="EMBL/GenBank/DDBJ databases">
        <authorList>
            <person name="Varghese N."/>
            <person name="Submissions S."/>
        </authorList>
    </citation>
    <scope>NUCLEOTIDE SEQUENCE [LARGE SCALE GENOMIC DNA]</scope>
    <source>
        <strain evidence="4">DSM 9751</strain>
    </source>
</reference>
<dbReference type="EMBL" id="FNTJ01000001">
    <property type="protein sequence ID" value="SEB60265.1"/>
    <property type="molecule type" value="Genomic_DNA"/>
</dbReference>
<evidence type="ECO:0000259" key="2">
    <source>
        <dbReference type="Pfam" id="PF12706"/>
    </source>
</evidence>
<keyword evidence="4" id="KW-1185">Reference proteome</keyword>
<dbReference type="PANTHER" id="PTHR15032">
    <property type="entry name" value="N-ACYL-PHOSPHATIDYLETHANOLAMINE-HYDROLYZING PHOSPHOLIPASE D"/>
    <property type="match status" value="1"/>
</dbReference>
<dbReference type="Proteomes" id="UP000198982">
    <property type="component" value="Unassembled WGS sequence"/>
</dbReference>
<organism evidence="3 4">
    <name type="scientific">Pseudomonas saponiphila</name>
    <dbReference type="NCBI Taxonomy" id="556534"/>
    <lineage>
        <taxon>Bacteria</taxon>
        <taxon>Pseudomonadati</taxon>
        <taxon>Pseudomonadota</taxon>
        <taxon>Gammaproteobacteria</taxon>
        <taxon>Pseudomonadales</taxon>
        <taxon>Pseudomonadaceae</taxon>
        <taxon>Pseudomonas</taxon>
    </lineage>
</organism>